<protein>
    <recommendedName>
        <fullName evidence="14">HAMP domain-containing protein</fullName>
    </recommendedName>
</protein>
<keyword evidence="9 13" id="KW-1133">Transmembrane helix</keyword>
<evidence type="ECO:0000313" key="15">
    <source>
        <dbReference type="EMBL" id="WPX77038.1"/>
    </source>
</evidence>
<keyword evidence="7" id="KW-0418">Kinase</keyword>
<evidence type="ECO:0000256" key="9">
    <source>
        <dbReference type="ARBA" id="ARBA00022989"/>
    </source>
</evidence>
<organism evidence="15 16">
    <name type="scientific">Blautia producta</name>
    <dbReference type="NCBI Taxonomy" id="33035"/>
    <lineage>
        <taxon>Bacteria</taxon>
        <taxon>Bacillati</taxon>
        <taxon>Bacillota</taxon>
        <taxon>Clostridia</taxon>
        <taxon>Lachnospirales</taxon>
        <taxon>Lachnospiraceae</taxon>
        <taxon>Blautia</taxon>
    </lineage>
</organism>
<dbReference type="InterPro" id="IPR003660">
    <property type="entry name" value="HAMP_dom"/>
</dbReference>
<dbReference type="PANTHER" id="PTHR34220">
    <property type="entry name" value="SENSOR HISTIDINE KINASE YPDA"/>
    <property type="match status" value="1"/>
</dbReference>
<dbReference type="PROSITE" id="PS50885">
    <property type="entry name" value="HAMP"/>
    <property type="match status" value="1"/>
</dbReference>
<dbReference type="SMART" id="SM00387">
    <property type="entry name" value="HATPase_c"/>
    <property type="match status" value="1"/>
</dbReference>
<keyword evidence="8" id="KW-0067">ATP-binding</keyword>
<dbReference type="Pfam" id="PF02518">
    <property type="entry name" value="HATPase_c"/>
    <property type="match status" value="1"/>
</dbReference>
<keyword evidence="16" id="KW-1185">Reference proteome</keyword>
<feature type="coiled-coil region" evidence="12">
    <location>
        <begin position="374"/>
        <end position="401"/>
    </location>
</feature>
<dbReference type="PANTHER" id="PTHR34220:SF11">
    <property type="entry name" value="SENSOR PROTEIN KINASE HPTS"/>
    <property type="match status" value="1"/>
</dbReference>
<dbReference type="InterPro" id="IPR050640">
    <property type="entry name" value="Bact_2-comp_sensor_kinase"/>
</dbReference>
<keyword evidence="3" id="KW-0597">Phosphoprotein</keyword>
<dbReference type="InterPro" id="IPR010559">
    <property type="entry name" value="Sig_transdc_His_kin_internal"/>
</dbReference>
<dbReference type="SUPFAM" id="SSF158472">
    <property type="entry name" value="HAMP domain-like"/>
    <property type="match status" value="1"/>
</dbReference>
<name>A0ABZ0UIT3_9FIRM</name>
<evidence type="ECO:0000256" key="11">
    <source>
        <dbReference type="ARBA" id="ARBA00023136"/>
    </source>
</evidence>
<evidence type="ECO:0000256" key="12">
    <source>
        <dbReference type="SAM" id="Coils"/>
    </source>
</evidence>
<dbReference type="SMART" id="SM00304">
    <property type="entry name" value="HAMP"/>
    <property type="match status" value="1"/>
</dbReference>
<evidence type="ECO:0000259" key="14">
    <source>
        <dbReference type="PROSITE" id="PS50885"/>
    </source>
</evidence>
<dbReference type="Pfam" id="PF00672">
    <property type="entry name" value="HAMP"/>
    <property type="match status" value="1"/>
</dbReference>
<dbReference type="InterPro" id="IPR036890">
    <property type="entry name" value="HATPase_C_sf"/>
</dbReference>
<dbReference type="InterPro" id="IPR003594">
    <property type="entry name" value="HATPase_dom"/>
</dbReference>
<dbReference type="EMBL" id="CP136422">
    <property type="protein sequence ID" value="WPX77038.1"/>
    <property type="molecule type" value="Genomic_DNA"/>
</dbReference>
<feature type="transmembrane region" description="Helical" evidence="13">
    <location>
        <begin position="28"/>
        <end position="49"/>
    </location>
</feature>
<keyword evidence="5 13" id="KW-0812">Transmembrane</keyword>
<dbReference type="SUPFAM" id="SSF55874">
    <property type="entry name" value="ATPase domain of HSP90 chaperone/DNA topoisomerase II/histidine kinase"/>
    <property type="match status" value="1"/>
</dbReference>
<evidence type="ECO:0000256" key="2">
    <source>
        <dbReference type="ARBA" id="ARBA00022475"/>
    </source>
</evidence>
<gene>
    <name evidence="15" type="ORF">BLCOC_54260</name>
</gene>
<feature type="transmembrane region" description="Helical" evidence="13">
    <location>
        <begin position="315"/>
        <end position="337"/>
    </location>
</feature>
<dbReference type="CDD" id="cd06225">
    <property type="entry name" value="HAMP"/>
    <property type="match status" value="1"/>
</dbReference>
<evidence type="ECO:0000256" key="8">
    <source>
        <dbReference type="ARBA" id="ARBA00022840"/>
    </source>
</evidence>
<evidence type="ECO:0000256" key="6">
    <source>
        <dbReference type="ARBA" id="ARBA00022741"/>
    </source>
</evidence>
<dbReference type="Gene3D" id="6.10.340.10">
    <property type="match status" value="1"/>
</dbReference>
<keyword evidence="6" id="KW-0547">Nucleotide-binding</keyword>
<reference evidence="15" key="1">
    <citation type="submission" date="2023-10" db="EMBL/GenBank/DDBJ databases">
        <title>Genome sequence of Blautia coccoides DSM 935.</title>
        <authorList>
            <person name="Boeer T."/>
            <person name="Bengelsdorf F.R."/>
            <person name="Daniel R."/>
            <person name="Poehlein A."/>
        </authorList>
    </citation>
    <scope>NUCLEOTIDE SEQUENCE [LARGE SCALE GENOMIC DNA]</scope>
    <source>
        <strain evidence="15">DSM 935</strain>
    </source>
</reference>
<dbReference type="Proteomes" id="UP001325248">
    <property type="component" value="Chromosome"/>
</dbReference>
<evidence type="ECO:0000256" key="7">
    <source>
        <dbReference type="ARBA" id="ARBA00022777"/>
    </source>
</evidence>
<accession>A0ABZ0UIT3</accession>
<keyword evidence="10" id="KW-0902">Two-component regulatory system</keyword>
<evidence type="ECO:0000256" key="3">
    <source>
        <dbReference type="ARBA" id="ARBA00022553"/>
    </source>
</evidence>
<evidence type="ECO:0000256" key="5">
    <source>
        <dbReference type="ARBA" id="ARBA00022692"/>
    </source>
</evidence>
<comment type="subcellular location">
    <subcellularLocation>
        <location evidence="1">Cell membrane</location>
        <topology evidence="1">Multi-pass membrane protein</topology>
    </subcellularLocation>
</comment>
<keyword evidence="4" id="KW-0808">Transferase</keyword>
<evidence type="ECO:0000256" key="10">
    <source>
        <dbReference type="ARBA" id="ARBA00023012"/>
    </source>
</evidence>
<dbReference type="Gene3D" id="3.30.565.10">
    <property type="entry name" value="Histidine kinase-like ATPase, C-terminal domain"/>
    <property type="match status" value="1"/>
</dbReference>
<sequence>MESSESRMFIPFDVMGEIHVLKTIKGKLIAYFSFAFLSVIIIICGYYYYTNYNFQESQIIQNVSSNIDYIQSNMNRMLMRCEEFSDKIYFDNKITKVLTRQYVSTKDYYNLDGDLVDAIGDISLYLDNDIISRYIRGIVIKGNNGNVIKYGEDADYININELTEMDWFKKDKYNNFVEWESMIHNDSPVSQVKYQIPFVRQLISTYTGKNVGWLFVSISPSIIKDVVKDYELSSDDILIICDKDKNCIYSSKPELFGTDISDMVSVWDDDKAISYDDQKWFAVKDYSDYSGLEIIQLINYKVFQSQSDILKKSTLMVILIMLVVIFSLTSLLSNSLTKPISNITKRMKLISKGDFSVDKTLEGDDEIGTLGKGINMLSQSVDSLMEQIRKEEAMKKELEYKTLQSQINPHFVYNVLNSIKIMAQLQAADSIYIMVESFGELLKEVSKGVDDKITIEKEFELLERYVYLQKIRKKGLIRTEYDIEPGCENSLIIKFLLQPLVENAILHGFEGKRGMELIHISARRRGDNLQILIRDNGIGMTEEEIRQLFECNNENQVHYNKIGVKNIQERIQILYGPQYGLSYESELNKYTLVSVLLPFEVKRGEDNV</sequence>
<keyword evidence="12" id="KW-0175">Coiled coil</keyword>
<feature type="domain" description="HAMP" evidence="14">
    <location>
        <begin position="334"/>
        <end position="386"/>
    </location>
</feature>
<keyword evidence="11 13" id="KW-0472">Membrane</keyword>
<evidence type="ECO:0000313" key="16">
    <source>
        <dbReference type="Proteomes" id="UP001325248"/>
    </source>
</evidence>
<keyword evidence="2" id="KW-1003">Cell membrane</keyword>
<dbReference type="Pfam" id="PF06580">
    <property type="entry name" value="His_kinase"/>
    <property type="match status" value="1"/>
</dbReference>
<proteinExistence type="predicted"/>
<evidence type="ECO:0000256" key="4">
    <source>
        <dbReference type="ARBA" id="ARBA00022679"/>
    </source>
</evidence>
<evidence type="ECO:0000256" key="1">
    <source>
        <dbReference type="ARBA" id="ARBA00004651"/>
    </source>
</evidence>
<evidence type="ECO:0000256" key="13">
    <source>
        <dbReference type="SAM" id="Phobius"/>
    </source>
</evidence>